<evidence type="ECO:0000313" key="19">
    <source>
        <dbReference type="Proteomes" id="UP000001070"/>
    </source>
</evidence>
<feature type="disulfide bond" evidence="13">
    <location>
        <begin position="378"/>
        <end position="393"/>
    </location>
</feature>
<keyword evidence="12" id="KW-0325">Glycoprotein</keyword>
<dbReference type="FunFam" id="2.120.10.30:FF:000102">
    <property type="entry name" value="Uncharacterized protein, isoform B"/>
    <property type="match status" value="1"/>
</dbReference>
<accession>B4JLG0</accession>
<dbReference type="PROSITE" id="PS50068">
    <property type="entry name" value="LDLRA_2"/>
    <property type="match status" value="7"/>
</dbReference>
<dbReference type="GO" id="GO:0006897">
    <property type="term" value="P:endocytosis"/>
    <property type="evidence" value="ECO:0007669"/>
    <property type="project" value="UniProtKB-KW"/>
</dbReference>
<dbReference type="PhylomeDB" id="B4JLG0"/>
<keyword evidence="10 13" id="KW-1015">Disulfide bond</keyword>
<feature type="repeat" description="LDL-receptor class B" evidence="14">
    <location>
        <begin position="1100"/>
        <end position="1142"/>
    </location>
</feature>
<feature type="disulfide bond" evidence="13">
    <location>
        <begin position="467"/>
        <end position="482"/>
    </location>
</feature>
<feature type="transmembrane region" description="Helical" evidence="16">
    <location>
        <begin position="1976"/>
        <end position="2001"/>
    </location>
</feature>
<feature type="compositionally biased region" description="Basic and acidic residues" evidence="15">
    <location>
        <begin position="92"/>
        <end position="147"/>
    </location>
</feature>
<feature type="disulfide bond" evidence="13">
    <location>
        <begin position="598"/>
        <end position="613"/>
    </location>
</feature>
<keyword evidence="11" id="KW-0675">Receptor</keyword>
<feature type="disulfide bond" evidence="13">
    <location>
        <begin position="366"/>
        <end position="384"/>
    </location>
</feature>
<feature type="disulfide bond" evidence="13">
    <location>
        <begin position="489"/>
        <end position="501"/>
    </location>
</feature>
<name>B4JLG0_DROGR</name>
<dbReference type="PROSITE" id="PS00010">
    <property type="entry name" value="ASX_HYDROXYL"/>
    <property type="match status" value="1"/>
</dbReference>
<dbReference type="GO" id="GO:0005509">
    <property type="term" value="F:calcium ion binding"/>
    <property type="evidence" value="ECO:0007669"/>
    <property type="project" value="InterPro"/>
</dbReference>
<dbReference type="InterPro" id="IPR000742">
    <property type="entry name" value="EGF"/>
</dbReference>
<reference evidence="18 19" key="1">
    <citation type="journal article" date="2007" name="Nature">
        <title>Evolution of genes and genomes on the Drosophila phylogeny.</title>
        <authorList>
            <consortium name="Drosophila 12 Genomes Consortium"/>
            <person name="Clark A.G."/>
            <person name="Eisen M.B."/>
            <person name="Smith D.R."/>
            <person name="Bergman C.M."/>
            <person name="Oliver B."/>
            <person name="Markow T.A."/>
            <person name="Kaufman T.C."/>
            <person name="Kellis M."/>
            <person name="Gelbart W."/>
            <person name="Iyer V.N."/>
            <person name="Pollard D.A."/>
            <person name="Sackton T.B."/>
            <person name="Larracuente A.M."/>
            <person name="Singh N.D."/>
            <person name="Abad J.P."/>
            <person name="Abt D.N."/>
            <person name="Adryan B."/>
            <person name="Aguade M."/>
            <person name="Akashi H."/>
            <person name="Anderson W.W."/>
            <person name="Aquadro C.F."/>
            <person name="Ardell D.H."/>
            <person name="Arguello R."/>
            <person name="Artieri C.G."/>
            <person name="Barbash D.A."/>
            <person name="Barker D."/>
            <person name="Barsanti P."/>
            <person name="Batterham P."/>
            <person name="Batzoglou S."/>
            <person name="Begun D."/>
            <person name="Bhutkar A."/>
            <person name="Blanco E."/>
            <person name="Bosak S.A."/>
            <person name="Bradley R.K."/>
            <person name="Brand A.D."/>
            <person name="Brent M.R."/>
            <person name="Brooks A.N."/>
            <person name="Brown R.H."/>
            <person name="Butlin R.K."/>
            <person name="Caggese C."/>
            <person name="Calvi B.R."/>
            <person name="Bernardo de Carvalho A."/>
            <person name="Caspi A."/>
            <person name="Castrezana S."/>
            <person name="Celniker S.E."/>
            <person name="Chang J.L."/>
            <person name="Chapple C."/>
            <person name="Chatterji S."/>
            <person name="Chinwalla A."/>
            <person name="Civetta A."/>
            <person name="Clifton S.W."/>
            <person name="Comeron J.M."/>
            <person name="Costello J.C."/>
            <person name="Coyne J.A."/>
            <person name="Daub J."/>
            <person name="David R.G."/>
            <person name="Delcher A.L."/>
            <person name="Delehaunty K."/>
            <person name="Do C.B."/>
            <person name="Ebling H."/>
            <person name="Edwards K."/>
            <person name="Eickbush T."/>
            <person name="Evans J.D."/>
            <person name="Filipski A."/>
            <person name="Findeiss S."/>
            <person name="Freyhult E."/>
            <person name="Fulton L."/>
            <person name="Fulton R."/>
            <person name="Garcia A.C."/>
            <person name="Gardiner A."/>
            <person name="Garfield D.A."/>
            <person name="Garvin B.E."/>
            <person name="Gibson G."/>
            <person name="Gilbert D."/>
            <person name="Gnerre S."/>
            <person name="Godfrey J."/>
            <person name="Good R."/>
            <person name="Gotea V."/>
            <person name="Gravely B."/>
            <person name="Greenberg A.J."/>
            <person name="Griffiths-Jones S."/>
            <person name="Gross S."/>
            <person name="Guigo R."/>
            <person name="Gustafson E.A."/>
            <person name="Haerty W."/>
            <person name="Hahn M.W."/>
            <person name="Halligan D.L."/>
            <person name="Halpern A.L."/>
            <person name="Halter G.M."/>
            <person name="Han M.V."/>
            <person name="Heger A."/>
            <person name="Hillier L."/>
            <person name="Hinrichs A.S."/>
            <person name="Holmes I."/>
            <person name="Hoskins R.A."/>
            <person name="Hubisz M.J."/>
            <person name="Hultmark D."/>
            <person name="Huntley M.A."/>
            <person name="Jaffe D.B."/>
            <person name="Jagadeeshan S."/>
            <person name="Jeck W.R."/>
            <person name="Johnson J."/>
            <person name="Jones C.D."/>
            <person name="Jordan W.C."/>
            <person name="Karpen G.H."/>
            <person name="Kataoka E."/>
            <person name="Keightley P.D."/>
            <person name="Kheradpour P."/>
            <person name="Kirkness E.F."/>
            <person name="Koerich L.B."/>
            <person name="Kristiansen K."/>
            <person name="Kudrna D."/>
            <person name="Kulathinal R.J."/>
            <person name="Kumar S."/>
            <person name="Kwok R."/>
            <person name="Lander E."/>
            <person name="Langley C.H."/>
            <person name="Lapoint R."/>
            <person name="Lazzaro B.P."/>
            <person name="Lee S.J."/>
            <person name="Levesque L."/>
            <person name="Li R."/>
            <person name="Lin C.F."/>
            <person name="Lin M.F."/>
            <person name="Lindblad-Toh K."/>
            <person name="Llopart A."/>
            <person name="Long M."/>
            <person name="Low L."/>
            <person name="Lozovsky E."/>
            <person name="Lu J."/>
            <person name="Luo M."/>
            <person name="Machado C.A."/>
            <person name="Makalowski W."/>
            <person name="Marzo M."/>
            <person name="Matsuda M."/>
            <person name="Matzkin L."/>
            <person name="McAllister B."/>
            <person name="McBride C.S."/>
            <person name="McKernan B."/>
            <person name="McKernan K."/>
            <person name="Mendez-Lago M."/>
            <person name="Minx P."/>
            <person name="Mollenhauer M.U."/>
            <person name="Montooth K."/>
            <person name="Mount S.M."/>
            <person name="Mu X."/>
            <person name="Myers E."/>
            <person name="Negre B."/>
            <person name="Newfeld S."/>
            <person name="Nielsen R."/>
            <person name="Noor M.A."/>
            <person name="O'Grady P."/>
            <person name="Pachter L."/>
            <person name="Papaceit M."/>
            <person name="Parisi M.J."/>
            <person name="Parisi M."/>
            <person name="Parts L."/>
            <person name="Pedersen J.S."/>
            <person name="Pesole G."/>
            <person name="Phillippy A.M."/>
            <person name="Ponting C.P."/>
            <person name="Pop M."/>
            <person name="Porcelli D."/>
            <person name="Powell J.R."/>
            <person name="Prohaska S."/>
            <person name="Pruitt K."/>
            <person name="Puig M."/>
            <person name="Quesneville H."/>
            <person name="Ram K.R."/>
            <person name="Rand D."/>
            <person name="Rasmussen M.D."/>
            <person name="Reed L.K."/>
            <person name="Reenan R."/>
            <person name="Reily A."/>
            <person name="Remington K.A."/>
            <person name="Rieger T.T."/>
            <person name="Ritchie M.G."/>
            <person name="Robin C."/>
            <person name="Rogers Y.H."/>
            <person name="Rohde C."/>
            <person name="Rozas J."/>
            <person name="Rubenfield M.J."/>
            <person name="Ruiz A."/>
            <person name="Russo S."/>
            <person name="Salzberg S.L."/>
            <person name="Sanchez-Gracia A."/>
            <person name="Saranga D.J."/>
            <person name="Sato H."/>
            <person name="Schaeffer S.W."/>
            <person name="Schatz M.C."/>
            <person name="Schlenke T."/>
            <person name="Schwartz R."/>
            <person name="Segarra C."/>
            <person name="Singh R.S."/>
            <person name="Sirot L."/>
            <person name="Sirota M."/>
            <person name="Sisneros N.B."/>
            <person name="Smith C.D."/>
            <person name="Smith T.F."/>
            <person name="Spieth J."/>
            <person name="Stage D.E."/>
            <person name="Stark A."/>
            <person name="Stephan W."/>
            <person name="Strausberg R.L."/>
            <person name="Strempel S."/>
            <person name="Sturgill D."/>
            <person name="Sutton G."/>
            <person name="Sutton G.G."/>
            <person name="Tao W."/>
            <person name="Teichmann S."/>
            <person name="Tobari Y.N."/>
            <person name="Tomimura Y."/>
            <person name="Tsolas J.M."/>
            <person name="Valente V.L."/>
            <person name="Venter E."/>
            <person name="Venter J.C."/>
            <person name="Vicario S."/>
            <person name="Vieira F.G."/>
            <person name="Vilella A.J."/>
            <person name="Villasante A."/>
            <person name="Walenz B."/>
            <person name="Wang J."/>
            <person name="Wasserman M."/>
            <person name="Watts T."/>
            <person name="Wilson D."/>
            <person name="Wilson R.K."/>
            <person name="Wing R.A."/>
            <person name="Wolfner M.F."/>
            <person name="Wong A."/>
            <person name="Wong G.K."/>
            <person name="Wu C.I."/>
            <person name="Wu G."/>
            <person name="Yamamoto D."/>
            <person name="Yang H.P."/>
            <person name="Yang S.P."/>
            <person name="Yorke J.A."/>
            <person name="Yoshida K."/>
            <person name="Zdobnov E."/>
            <person name="Zhang P."/>
            <person name="Zhang Y."/>
            <person name="Zimin A.V."/>
            <person name="Baldwin J."/>
            <person name="Abdouelleil A."/>
            <person name="Abdulkadir J."/>
            <person name="Abebe A."/>
            <person name="Abera B."/>
            <person name="Abreu J."/>
            <person name="Acer S.C."/>
            <person name="Aftuck L."/>
            <person name="Alexander A."/>
            <person name="An P."/>
            <person name="Anderson E."/>
            <person name="Anderson S."/>
            <person name="Arachi H."/>
            <person name="Azer M."/>
            <person name="Bachantsang P."/>
            <person name="Barry A."/>
            <person name="Bayul T."/>
            <person name="Berlin A."/>
            <person name="Bessette D."/>
            <person name="Bloom T."/>
            <person name="Blye J."/>
            <person name="Boguslavskiy L."/>
            <person name="Bonnet C."/>
            <person name="Boukhgalter B."/>
            <person name="Bourzgui I."/>
            <person name="Brown A."/>
            <person name="Cahill P."/>
            <person name="Channer S."/>
            <person name="Cheshatsang Y."/>
            <person name="Chuda L."/>
            <person name="Citroen M."/>
            <person name="Collymore A."/>
            <person name="Cooke P."/>
            <person name="Costello M."/>
            <person name="D'Aco K."/>
            <person name="Daza R."/>
            <person name="De Haan G."/>
            <person name="DeGray S."/>
            <person name="DeMaso C."/>
            <person name="Dhargay N."/>
            <person name="Dooley K."/>
            <person name="Dooley E."/>
            <person name="Doricent M."/>
            <person name="Dorje P."/>
            <person name="Dorjee K."/>
            <person name="Dupes A."/>
            <person name="Elong R."/>
            <person name="Falk J."/>
            <person name="Farina A."/>
            <person name="Faro S."/>
            <person name="Ferguson D."/>
            <person name="Fisher S."/>
            <person name="Foley C.D."/>
            <person name="Franke A."/>
            <person name="Friedrich D."/>
            <person name="Gadbois L."/>
            <person name="Gearin G."/>
            <person name="Gearin C.R."/>
            <person name="Giannoukos G."/>
            <person name="Goode T."/>
            <person name="Graham J."/>
            <person name="Grandbois E."/>
            <person name="Grewal S."/>
            <person name="Gyaltsen K."/>
            <person name="Hafez N."/>
            <person name="Hagos B."/>
            <person name="Hall J."/>
            <person name="Henson C."/>
            <person name="Hollinger A."/>
            <person name="Honan T."/>
            <person name="Huard M.D."/>
            <person name="Hughes L."/>
            <person name="Hurhula B."/>
            <person name="Husby M.E."/>
            <person name="Kamat A."/>
            <person name="Kanga B."/>
            <person name="Kashin S."/>
            <person name="Khazanovich D."/>
            <person name="Kisner P."/>
            <person name="Lance K."/>
            <person name="Lara M."/>
            <person name="Lee W."/>
            <person name="Lennon N."/>
            <person name="Letendre F."/>
            <person name="LeVine R."/>
            <person name="Lipovsky A."/>
            <person name="Liu X."/>
            <person name="Liu J."/>
            <person name="Liu S."/>
            <person name="Lokyitsang T."/>
            <person name="Lokyitsang Y."/>
            <person name="Lubonja R."/>
            <person name="Lui A."/>
            <person name="MacDonald P."/>
            <person name="Magnisalis V."/>
            <person name="Maru K."/>
            <person name="Matthews C."/>
            <person name="McCusker W."/>
            <person name="McDonough S."/>
            <person name="Mehta T."/>
            <person name="Meldrim J."/>
            <person name="Meneus L."/>
            <person name="Mihai O."/>
            <person name="Mihalev A."/>
            <person name="Mihova T."/>
            <person name="Mittelman R."/>
            <person name="Mlenga V."/>
            <person name="Montmayeur A."/>
            <person name="Mulrain L."/>
            <person name="Navidi A."/>
            <person name="Naylor J."/>
            <person name="Negash T."/>
            <person name="Nguyen T."/>
            <person name="Nguyen N."/>
            <person name="Nicol R."/>
            <person name="Norbu C."/>
            <person name="Norbu N."/>
            <person name="Novod N."/>
            <person name="O'Neill B."/>
            <person name="Osman S."/>
            <person name="Markiewicz E."/>
            <person name="Oyono O.L."/>
            <person name="Patti C."/>
            <person name="Phunkhang P."/>
            <person name="Pierre F."/>
            <person name="Priest M."/>
            <person name="Raghuraman S."/>
            <person name="Rege F."/>
            <person name="Reyes R."/>
            <person name="Rise C."/>
            <person name="Rogov P."/>
            <person name="Ross K."/>
            <person name="Ryan E."/>
            <person name="Settipalli S."/>
            <person name="Shea T."/>
            <person name="Sherpa N."/>
            <person name="Shi L."/>
            <person name="Shih D."/>
            <person name="Sparrow T."/>
            <person name="Spaulding J."/>
            <person name="Stalker J."/>
            <person name="Stange-Thomann N."/>
            <person name="Stavropoulos S."/>
            <person name="Stone C."/>
            <person name="Strader C."/>
            <person name="Tesfaye S."/>
            <person name="Thomson T."/>
            <person name="Thoulutsang Y."/>
            <person name="Thoulutsang D."/>
            <person name="Topham K."/>
            <person name="Topping I."/>
            <person name="Tsamla T."/>
            <person name="Vassiliev H."/>
            <person name="Vo A."/>
            <person name="Wangchuk T."/>
            <person name="Wangdi T."/>
            <person name="Weiand M."/>
            <person name="Wilkinson J."/>
            <person name="Wilson A."/>
            <person name="Yadav S."/>
            <person name="Young G."/>
            <person name="Yu Q."/>
            <person name="Zembek L."/>
            <person name="Zhong D."/>
            <person name="Zimmer A."/>
            <person name="Zwirko Z."/>
            <person name="Jaffe D.B."/>
            <person name="Alvarez P."/>
            <person name="Brockman W."/>
            <person name="Butler J."/>
            <person name="Chin C."/>
            <person name="Gnerre S."/>
            <person name="Grabherr M."/>
            <person name="Kleber M."/>
            <person name="Mauceli E."/>
            <person name="MacCallum I."/>
        </authorList>
    </citation>
    <scope>NUCLEOTIDE SEQUENCE [LARGE SCALE GENOMIC DNA]</scope>
    <source>
        <strain evidence="19">Tucson 15287-2541.00</strain>
    </source>
</reference>
<feature type="repeat" description="LDL-receptor class B" evidence="14">
    <location>
        <begin position="1710"/>
        <end position="1752"/>
    </location>
</feature>
<evidence type="ECO:0000256" key="13">
    <source>
        <dbReference type="PROSITE-ProRule" id="PRU00124"/>
    </source>
</evidence>
<evidence type="ECO:0000256" key="9">
    <source>
        <dbReference type="ARBA" id="ARBA00023136"/>
    </source>
</evidence>
<dbReference type="STRING" id="7222.B4JLG0"/>
<dbReference type="HOGENOM" id="CLU_000085_4_0_1"/>
<dbReference type="FunFam" id="2.120.10.30:FF:000127">
    <property type="entry name" value="Uncharacterized protein, isoform A"/>
    <property type="match status" value="1"/>
</dbReference>
<feature type="disulfide bond" evidence="13">
    <location>
        <begin position="398"/>
        <end position="410"/>
    </location>
</feature>
<dbReference type="Gene3D" id="4.10.400.10">
    <property type="entry name" value="Low-density Lipoprotein Receptor"/>
    <property type="match status" value="8"/>
</dbReference>
<evidence type="ECO:0000256" key="6">
    <source>
        <dbReference type="ARBA" id="ARBA00022729"/>
    </source>
</evidence>
<evidence type="ECO:0000256" key="1">
    <source>
        <dbReference type="ARBA" id="ARBA00004251"/>
    </source>
</evidence>
<comment type="caution">
    <text evidence="13">Lacks conserved residue(s) required for the propagation of feature annotation.</text>
</comment>
<dbReference type="SMART" id="SM00179">
    <property type="entry name" value="EGF_CA"/>
    <property type="match status" value="2"/>
</dbReference>
<dbReference type="InterPro" id="IPR001881">
    <property type="entry name" value="EGF-like_Ca-bd_dom"/>
</dbReference>
<dbReference type="OrthoDB" id="10066840at2759"/>
<feature type="disulfide bond" evidence="13">
    <location>
        <begin position="359"/>
        <end position="371"/>
    </location>
</feature>
<feature type="repeat" description="LDL-receptor class B" evidence="14">
    <location>
        <begin position="1753"/>
        <end position="1796"/>
    </location>
</feature>
<dbReference type="InterPro" id="IPR049883">
    <property type="entry name" value="NOTCH1_EGF-like"/>
</dbReference>
<evidence type="ECO:0000256" key="7">
    <source>
        <dbReference type="ARBA" id="ARBA00022737"/>
    </source>
</evidence>
<keyword evidence="9 16" id="KW-0472">Membrane</keyword>
<evidence type="ECO:0000256" key="5">
    <source>
        <dbReference type="ARBA" id="ARBA00022692"/>
    </source>
</evidence>
<feature type="repeat" description="LDL-receptor class B" evidence="14">
    <location>
        <begin position="1057"/>
        <end position="1099"/>
    </location>
</feature>
<dbReference type="Pfam" id="PF14670">
    <property type="entry name" value="FXa_inhibition"/>
    <property type="match status" value="3"/>
</dbReference>
<comment type="subcellular location">
    <subcellularLocation>
        <location evidence="1">Cell membrane</location>
        <topology evidence="1">Single-pass type I membrane protein</topology>
    </subcellularLocation>
</comment>
<evidence type="ECO:0000256" key="15">
    <source>
        <dbReference type="SAM" id="MobiDB-lite"/>
    </source>
</evidence>
<dbReference type="PANTHER" id="PTHR46513:SF44">
    <property type="entry name" value="LDL RECEPTOR RELATED PROTEIN 4"/>
    <property type="match status" value="1"/>
</dbReference>
<feature type="disulfide bond" evidence="13">
    <location>
        <begin position="534"/>
        <end position="546"/>
    </location>
</feature>
<keyword evidence="3" id="KW-0245">EGF-like domain</keyword>
<dbReference type="Gene3D" id="2.10.25.10">
    <property type="entry name" value="Laminin"/>
    <property type="match status" value="3"/>
</dbReference>
<dbReference type="InterPro" id="IPR050778">
    <property type="entry name" value="Cueball_EGF_LRP_Nidogen"/>
</dbReference>
<dbReference type="Proteomes" id="UP000001070">
    <property type="component" value="Unassembled WGS sequence"/>
</dbReference>
<feature type="repeat" description="LDL-receptor class B" evidence="14">
    <location>
        <begin position="1404"/>
        <end position="1446"/>
    </location>
</feature>
<evidence type="ECO:0000256" key="10">
    <source>
        <dbReference type="ARBA" id="ARBA00023157"/>
    </source>
</evidence>
<dbReference type="SMART" id="SM00181">
    <property type="entry name" value="EGF"/>
    <property type="match status" value="6"/>
</dbReference>
<organism evidence="19">
    <name type="scientific">Drosophila grimshawi</name>
    <name type="common">Hawaiian fruit fly</name>
    <name type="synonym">Idiomyia grimshawi</name>
    <dbReference type="NCBI Taxonomy" id="7222"/>
    <lineage>
        <taxon>Eukaryota</taxon>
        <taxon>Metazoa</taxon>
        <taxon>Ecdysozoa</taxon>
        <taxon>Arthropoda</taxon>
        <taxon>Hexapoda</taxon>
        <taxon>Insecta</taxon>
        <taxon>Pterygota</taxon>
        <taxon>Neoptera</taxon>
        <taxon>Endopterygota</taxon>
        <taxon>Diptera</taxon>
        <taxon>Brachycera</taxon>
        <taxon>Muscomorpha</taxon>
        <taxon>Ephydroidea</taxon>
        <taxon>Drosophilidae</taxon>
        <taxon>Drosophila</taxon>
        <taxon>Hawaiian Drosophila</taxon>
    </lineage>
</organism>
<dbReference type="InterPro" id="IPR000152">
    <property type="entry name" value="EGF-type_Asp/Asn_hydroxyl_site"/>
</dbReference>
<dbReference type="FunFam" id="4.10.400.10:FF:000217">
    <property type="entry name" value="Uncharacterized protein, isoform B"/>
    <property type="match status" value="1"/>
</dbReference>
<feature type="disulfide bond" evidence="13">
    <location>
        <begin position="496"/>
        <end position="514"/>
    </location>
</feature>
<dbReference type="Gene3D" id="2.120.10.30">
    <property type="entry name" value="TolB, C-terminal domain"/>
    <property type="match status" value="4"/>
</dbReference>
<feature type="disulfide bond" evidence="13">
    <location>
        <begin position="417"/>
        <end position="432"/>
    </location>
</feature>
<dbReference type="InterPro" id="IPR011042">
    <property type="entry name" value="6-blade_b-propeller_TolB-like"/>
</dbReference>
<dbReference type="SUPFAM" id="SSF57424">
    <property type="entry name" value="LDL receptor-like module"/>
    <property type="match status" value="7"/>
</dbReference>
<feature type="region of interest" description="Disordered" evidence="15">
    <location>
        <begin position="171"/>
        <end position="199"/>
    </location>
</feature>
<feature type="disulfide bond" evidence="13">
    <location>
        <begin position="405"/>
        <end position="423"/>
    </location>
</feature>
<keyword evidence="8 16" id="KW-1133">Transmembrane helix</keyword>
<dbReference type="PROSITE" id="PS01209">
    <property type="entry name" value="LDLRA_1"/>
    <property type="match status" value="5"/>
</dbReference>
<feature type="repeat" description="LDL-receptor class B" evidence="14">
    <location>
        <begin position="873"/>
        <end position="915"/>
    </location>
</feature>
<dbReference type="SUPFAM" id="SSF57196">
    <property type="entry name" value="EGF/Laminin"/>
    <property type="match status" value="3"/>
</dbReference>
<dbReference type="Pfam" id="PF00058">
    <property type="entry name" value="Ldl_recept_b"/>
    <property type="match status" value="12"/>
</dbReference>
<proteinExistence type="predicted"/>
<feature type="repeat" description="LDL-receptor class B" evidence="14">
    <location>
        <begin position="1491"/>
        <end position="1532"/>
    </location>
</feature>
<feature type="region of interest" description="Disordered" evidence="15">
    <location>
        <begin position="89"/>
        <end position="147"/>
    </location>
</feature>
<keyword evidence="19" id="KW-1185">Reference proteome</keyword>
<dbReference type="FunFam" id="4.10.400.10:FF:000212">
    <property type="entry name" value="Low-density lipoprotein receptor, putative"/>
    <property type="match status" value="1"/>
</dbReference>
<evidence type="ECO:0000256" key="3">
    <source>
        <dbReference type="ARBA" id="ARBA00022536"/>
    </source>
</evidence>
<gene>
    <name evidence="18" type="primary">Dgri\GH12853</name>
    <name evidence="18" type="ORF">Dgri_GH12853</name>
</gene>
<feature type="disulfide bond" evidence="13">
    <location>
        <begin position="508"/>
        <end position="523"/>
    </location>
</feature>
<keyword evidence="6" id="KW-0732">Signal</keyword>
<feature type="repeat" description="LDL-receptor class B" evidence="14">
    <location>
        <begin position="743"/>
        <end position="785"/>
    </location>
</feature>
<feature type="compositionally biased region" description="Low complexity" evidence="15">
    <location>
        <begin position="178"/>
        <end position="189"/>
    </location>
</feature>
<dbReference type="FunFam" id="4.10.400.10:FF:000065">
    <property type="entry name" value="Transmembrane protease serine 7"/>
    <property type="match status" value="1"/>
</dbReference>
<dbReference type="EMBL" id="CH916370">
    <property type="protein sequence ID" value="EDW00413.1"/>
    <property type="molecule type" value="Genomic_DNA"/>
</dbReference>
<keyword evidence="2" id="KW-1003">Cell membrane</keyword>
<dbReference type="InterPro" id="IPR023415">
    <property type="entry name" value="LDLR_class-A_CS"/>
</dbReference>
<evidence type="ECO:0000256" key="11">
    <source>
        <dbReference type="ARBA" id="ARBA00023170"/>
    </source>
</evidence>
<evidence type="ECO:0000259" key="17">
    <source>
        <dbReference type="PROSITE" id="PS01186"/>
    </source>
</evidence>
<evidence type="ECO:0000256" key="2">
    <source>
        <dbReference type="ARBA" id="ARBA00022475"/>
    </source>
</evidence>
<dbReference type="OMA" id="NNRYTAI"/>
<dbReference type="InterPro" id="IPR009030">
    <property type="entry name" value="Growth_fac_rcpt_cys_sf"/>
</dbReference>
<dbReference type="FunFam" id="4.10.400.10:FF:000203">
    <property type="entry name" value="Uncharacterized protein, isoform A"/>
    <property type="match status" value="1"/>
</dbReference>
<dbReference type="FunFam" id="4.10.400.10:FF:000214">
    <property type="entry name" value="low-density lipoprotein receptor 1"/>
    <property type="match status" value="1"/>
</dbReference>
<dbReference type="FunCoup" id="B4JLG0">
    <property type="interactions" value="349"/>
</dbReference>
<keyword evidence="7" id="KW-0677">Repeat</keyword>
<feature type="repeat" description="LDL-receptor class B" evidence="14">
    <location>
        <begin position="1143"/>
        <end position="1186"/>
    </location>
</feature>
<evidence type="ECO:0000256" key="4">
    <source>
        <dbReference type="ARBA" id="ARBA00022583"/>
    </source>
</evidence>
<feature type="disulfide bond" evidence="13">
    <location>
        <begin position="541"/>
        <end position="559"/>
    </location>
</feature>
<dbReference type="InterPro" id="IPR002172">
    <property type="entry name" value="LDrepeatLR_classA_rpt"/>
</dbReference>
<evidence type="ECO:0000256" key="8">
    <source>
        <dbReference type="ARBA" id="ARBA00022989"/>
    </source>
</evidence>
<dbReference type="GO" id="GO:0005886">
    <property type="term" value="C:plasma membrane"/>
    <property type="evidence" value="ECO:0007669"/>
    <property type="project" value="UniProtKB-SubCell"/>
</dbReference>
<dbReference type="InterPro" id="IPR000033">
    <property type="entry name" value="LDLR_classB_rpt"/>
</dbReference>
<keyword evidence="5 16" id="KW-0812">Transmembrane</keyword>
<dbReference type="Pfam" id="PF00057">
    <property type="entry name" value="Ldl_recept_a"/>
    <property type="match status" value="7"/>
</dbReference>
<dbReference type="KEGG" id="dgr:6564737"/>
<dbReference type="PROSITE" id="PS01187">
    <property type="entry name" value="EGF_CA"/>
    <property type="match status" value="1"/>
</dbReference>
<dbReference type="InterPro" id="IPR018097">
    <property type="entry name" value="EGF_Ca-bd_CS"/>
</dbReference>
<feature type="repeat" description="LDL-receptor class B" evidence="14">
    <location>
        <begin position="786"/>
        <end position="828"/>
    </location>
</feature>
<feature type="disulfide bond" evidence="13">
    <location>
        <begin position="553"/>
        <end position="568"/>
    </location>
</feature>
<dbReference type="FunFam" id="2.120.10.30:FF:000008">
    <property type="entry name" value="Low-density lipoprotein receptor-related protein 4"/>
    <property type="match status" value="2"/>
</dbReference>
<evidence type="ECO:0000256" key="14">
    <source>
        <dbReference type="PROSITE-ProRule" id="PRU00461"/>
    </source>
</evidence>
<dbReference type="PROSITE" id="PS01186">
    <property type="entry name" value="EGF_2"/>
    <property type="match status" value="1"/>
</dbReference>
<feature type="repeat" description="LDL-receptor class B" evidence="14">
    <location>
        <begin position="829"/>
        <end position="872"/>
    </location>
</feature>
<evidence type="ECO:0000256" key="16">
    <source>
        <dbReference type="SAM" id="Phobius"/>
    </source>
</evidence>
<evidence type="ECO:0000313" key="18">
    <source>
        <dbReference type="EMBL" id="EDW00413.1"/>
    </source>
</evidence>
<dbReference type="SMR" id="B4JLG0"/>
<protein>
    <submittedName>
        <fullName evidence="18">GH12853</fullName>
    </submittedName>
</protein>
<dbReference type="SUPFAM" id="SSF63825">
    <property type="entry name" value="YWTD domain"/>
    <property type="match status" value="4"/>
</dbReference>
<dbReference type="Pfam" id="PF07645">
    <property type="entry name" value="EGF_CA"/>
    <property type="match status" value="1"/>
</dbReference>
<feature type="repeat" description="LDL-receptor class B" evidence="14">
    <location>
        <begin position="1187"/>
        <end position="1228"/>
    </location>
</feature>
<dbReference type="FunFam" id="2.10.25.10:FF:000059">
    <property type="entry name" value="Mannan-binding lectin serine protease 1"/>
    <property type="match status" value="1"/>
</dbReference>
<feature type="region of interest" description="Disordered" evidence="15">
    <location>
        <begin position="1916"/>
        <end position="1968"/>
    </location>
</feature>
<feature type="compositionally biased region" description="Acidic residues" evidence="15">
    <location>
        <begin position="1939"/>
        <end position="1948"/>
    </location>
</feature>
<sequence>MYVLVVPFCPLVCLICFGVGIGDFTYGLGKQFNKGDVNHQNDDDAKSKLEFPEHWYQQSQSSHGNVNDDDLADELLHKEHDHDYINVSEYPPHLEHDHDHDHNHDHDRDHDHNYDLVHDHGHAHHPDHDPDHDHDHDHDHNHDHDHIDDHIEGIDEVDKMYGHVFTKEPMIPHKPSIATGAGTTSTGDTPKFRNVGAQGGRGDMYVVRESDRQSSTRGRDGFVAGANNKQKGFRPFANRVVVHDDPRQLSQPGDGYSAPPSTGCHNSCEELQWQCSNCQCIESHGRCNREVQCTDGSDEFDCDNTDDMKSKLEKECEQSGLHVMCPKTFRCINKDWLCDGDDDCGDYSDETHCGARTNCTEDQFECQNGFCIPRPWLCDGENDCKDYSDEVHCNRSSCTDEHFTCNDGYCISQAFRCDGERDCDDNSDEHKCPAVINSCPEGEFKCRGGLGGAGGPSGQCILNRFRCDGDNDCGDWSDEENCQQKPSQCTSGEYKCADGTCIPKRWKCDKEQDCDGGEDENDCGNMNPEHPLTCGPDEFTCHNGRCILRTWLCDGYPDCSSAEDEVDCHLLCDAGQFLCPAKKNITNLKICVHQKHVCDGQNDCPLGEDEVNCPVEQKCPEPKQCEQLCIRTARGRDECACRLGYLMNTNKRNCTDIDECQYLTSPVCSQKCHNTMGSFVCSCEMGYILRPDLRTCKALGGAMTLLVANRWDIRRVTLSNNRYMAIVKGLHNAIALDFHYRKGMMFWSDVSTDVIKMVYVNGTRVRDVIKWGLESPGGIAVDWVHDLLFWTDSGTRRVEVANFQGNLRTVIVSSDLDKPRAIVIHPGEALVFWSDWGPNPKIERAHMDGSQRQVIISKGVTWPNGLAIDYPNSKIYWADAKQHAIECSNLDGSERIKVLSSHLPHPFALTIFEDTMYWTDWNTKTVSAANKITGKGFRSVHENFHFPMDIHAYHPARQPDYQDRCQKDRRGLRGGCSHLCLPNRLSRRCGCPIGLSLKDDGKTCKSAPDKLVLVARRKDIRLRQLNTKSFGPNEVDMIVPLDNLKHAVALDWCSETDFIYWTDVERSSINKAHLNGSYQQRVVHSNLVSPVGLALDWITDKLYWTDPSTNRIEVATTNGKMRTLLVWEKLDKPRDIVVNPIDGLMFWSDWGEEAMIERANMDGASRVIIASKKLIWPNGLAIDYDQHKLYFVDGGTKTLENMNFDGSSRKVIINGLGHPFGLDVSGGRVYWTDWDTKSAMSADKMTGKNVATVIANSSDLMDIRVFHRSRRRVYNACDKRNGGCSHLCLLNPTSFTCACAVGVQLKEDRRTCSEGPTKYILFAHRIDIRQISLDFDHLIDVVLPLPPISNAVALDVDQKTGYIFWSDTIENVIMSSSPDGLHVHKVIGESLENPDGLVVDSIGRTIYWADAGRHTIEVATLDGRHRHVIAYKDLESPRGLALDYEAGLLFWTDWGHYRKIERSHLDGNERSRIVTANLGWPNGLSLDLKSKRIYWVDARLKTIDSCDYTGNQRKLIMSALHHPYALALTSDYIYWTDWKSKALHMADRRNTSAKRDVMTNIDGLMDIKVIVKHQLLTENACDLNNGGCSHLCLRNPSGFTCQCPTGLKLRENSTTICENLPNDYLLIALRSGIGMISLNSGDYMDVVLPINGVHGAVVLDFHFRKSLLFFADVNLDIIRRVNLLNFTESKVVVSTELLTPNGIAVDWVADNLYWSDTDRKLIEVARIDGSCRKKLITEDLGDPRSLIIHPSKAYLFWSDWNSPSKIERSFLDGSNRTAIVTSGVGFPTGLTIDFANRRLLWADALEDNIGQVDFNGKRRQTIVPYAPHPFGLTMFESNIYWTDWYNKSVYRSQRVPRMGYSYPFEVRDALSGALDIRAVSQQRQAKSWNQCAQDNGGCSHLCFYRAVDYVCACPDRPESDGRPCSNAPRELVPARFEGDPDYSDELNDDNASTENHENNNQQDDDLKKKEDNEREFFVLIALGVVIVMVVIIMLVIFMLAFNTNRKKSKRNSRGSSRSVLTFSNPNYNVDGTPMEPKTNIWKRFKYDKSQERGGVYEERSLTTETASSSLFVPTPSPMASPSTKTMQLTTLSTIT</sequence>
<dbReference type="PANTHER" id="PTHR46513">
    <property type="entry name" value="VITELLOGENIN RECEPTOR-LIKE PROTEIN-RELATED-RELATED"/>
    <property type="match status" value="1"/>
</dbReference>
<dbReference type="CDD" id="cd00054">
    <property type="entry name" value="EGF_CA"/>
    <property type="match status" value="1"/>
</dbReference>
<keyword evidence="4" id="KW-0254">Endocytosis</keyword>
<dbReference type="InterPro" id="IPR036055">
    <property type="entry name" value="LDL_receptor-like_sf"/>
</dbReference>
<dbReference type="SUPFAM" id="SSF57184">
    <property type="entry name" value="Growth factor receptor domain"/>
    <property type="match status" value="1"/>
</dbReference>
<dbReference type="InParanoid" id="B4JLG0"/>
<feature type="repeat" description="LDL-receptor class B" evidence="14">
    <location>
        <begin position="1666"/>
        <end position="1709"/>
    </location>
</feature>
<feature type="repeat" description="LDL-receptor class B" evidence="14">
    <location>
        <begin position="1447"/>
        <end position="1490"/>
    </location>
</feature>
<evidence type="ECO:0000256" key="12">
    <source>
        <dbReference type="ARBA" id="ARBA00023180"/>
    </source>
</evidence>
<feature type="domain" description="EGF-like" evidence="17">
    <location>
        <begin position="681"/>
        <end position="696"/>
    </location>
</feature>
<feature type="repeat" description="LDL-receptor class B" evidence="14">
    <location>
        <begin position="1361"/>
        <end position="1403"/>
    </location>
</feature>
<dbReference type="SMART" id="SM00192">
    <property type="entry name" value="LDLa"/>
    <property type="match status" value="8"/>
</dbReference>
<dbReference type="PROSITE" id="PS51120">
    <property type="entry name" value="LDLRB"/>
    <property type="match status" value="15"/>
</dbReference>
<dbReference type="eggNOG" id="KOG1215">
    <property type="taxonomic scope" value="Eukaryota"/>
</dbReference>
<dbReference type="CDD" id="cd00112">
    <property type="entry name" value="LDLa"/>
    <property type="match status" value="7"/>
</dbReference>
<dbReference type="PRINTS" id="PR00261">
    <property type="entry name" value="LDLRECEPTOR"/>
</dbReference>
<feature type="disulfide bond" evidence="13">
    <location>
        <begin position="338"/>
        <end position="353"/>
    </location>
</feature>
<dbReference type="SMART" id="SM00135">
    <property type="entry name" value="LY"/>
    <property type="match status" value="20"/>
</dbReference>